<evidence type="ECO:0008006" key="3">
    <source>
        <dbReference type="Google" id="ProtNLM"/>
    </source>
</evidence>
<proteinExistence type="predicted"/>
<accession>B9T2L6</accession>
<organism evidence="1 2">
    <name type="scientific">Ricinus communis</name>
    <name type="common">Castor bean</name>
    <dbReference type="NCBI Taxonomy" id="3988"/>
    <lineage>
        <taxon>Eukaryota</taxon>
        <taxon>Viridiplantae</taxon>
        <taxon>Streptophyta</taxon>
        <taxon>Embryophyta</taxon>
        <taxon>Tracheophyta</taxon>
        <taxon>Spermatophyta</taxon>
        <taxon>Magnoliopsida</taxon>
        <taxon>eudicotyledons</taxon>
        <taxon>Gunneridae</taxon>
        <taxon>Pentapetalae</taxon>
        <taxon>rosids</taxon>
        <taxon>fabids</taxon>
        <taxon>Malpighiales</taxon>
        <taxon>Euphorbiaceae</taxon>
        <taxon>Acalyphoideae</taxon>
        <taxon>Acalypheae</taxon>
        <taxon>Ricinus</taxon>
    </lineage>
</organism>
<dbReference type="Proteomes" id="UP000008311">
    <property type="component" value="Unassembled WGS sequence"/>
</dbReference>
<evidence type="ECO:0000313" key="2">
    <source>
        <dbReference type="Proteomes" id="UP000008311"/>
    </source>
</evidence>
<dbReference type="EMBL" id="EQ974385">
    <property type="protein sequence ID" value="EEF29909.1"/>
    <property type="molecule type" value="Genomic_DNA"/>
</dbReference>
<gene>
    <name evidence="1" type="ORF">RCOM_0281080</name>
</gene>
<reference evidence="2" key="1">
    <citation type="journal article" date="2010" name="Nat. Biotechnol.">
        <title>Draft genome sequence of the oilseed species Ricinus communis.</title>
        <authorList>
            <person name="Chan A.P."/>
            <person name="Crabtree J."/>
            <person name="Zhao Q."/>
            <person name="Lorenzi H."/>
            <person name="Orvis J."/>
            <person name="Puiu D."/>
            <person name="Melake-Berhan A."/>
            <person name="Jones K.M."/>
            <person name="Redman J."/>
            <person name="Chen G."/>
            <person name="Cahoon E.B."/>
            <person name="Gedil M."/>
            <person name="Stanke M."/>
            <person name="Haas B.J."/>
            <person name="Wortman J.R."/>
            <person name="Fraser-Liggett C.M."/>
            <person name="Ravel J."/>
            <person name="Rabinowicz P.D."/>
        </authorList>
    </citation>
    <scope>NUCLEOTIDE SEQUENCE [LARGE SCALE GENOMIC DNA]</scope>
    <source>
        <strain evidence="2">cv. Hale</strain>
    </source>
</reference>
<dbReference type="AlphaFoldDB" id="B9T2L6"/>
<name>B9T2L6_RICCO</name>
<dbReference type="InParanoid" id="B9T2L6"/>
<keyword evidence="2" id="KW-1185">Reference proteome</keyword>
<protein>
    <recommendedName>
        <fullName evidence="3">Reverse transcriptase zinc-binding domain-containing protein</fullName>
    </recommendedName>
</protein>
<sequence length="125" mass="14627">MEGKTILDKGVCWRVGNGRDINIWNDNWIPTLTNKRLMVQNIMPADAFVHELIDEELRCWKLDLVSQRLPIPTKLQHFAWPLLSNTLPCFENLRNRGMKAANGPVPYDFFLHLDYGVMDSRWMTL</sequence>
<evidence type="ECO:0000313" key="1">
    <source>
        <dbReference type="EMBL" id="EEF29909.1"/>
    </source>
</evidence>